<evidence type="ECO:0000256" key="1">
    <source>
        <dbReference type="ARBA" id="ARBA00022679"/>
    </source>
</evidence>
<dbReference type="GO" id="GO:0000155">
    <property type="term" value="F:phosphorelay sensor kinase activity"/>
    <property type="evidence" value="ECO:0007669"/>
    <property type="project" value="InterPro"/>
</dbReference>
<dbReference type="EMBL" id="VNIQ01000004">
    <property type="protein sequence ID" value="TYQ03802.1"/>
    <property type="molecule type" value="Genomic_DNA"/>
</dbReference>
<dbReference type="InterPro" id="IPR017205">
    <property type="entry name" value="Sig_transdc_His_kinase_ChrS"/>
</dbReference>
<dbReference type="GO" id="GO:0016020">
    <property type="term" value="C:membrane"/>
    <property type="evidence" value="ECO:0007669"/>
    <property type="project" value="InterPro"/>
</dbReference>
<comment type="caution">
    <text evidence="4">The sequence shown here is derived from an EMBL/GenBank/DDBJ whole genome shotgun (WGS) entry which is preliminary data.</text>
</comment>
<dbReference type="PIRSF" id="PIRSF037434">
    <property type="entry name" value="STHK_ChrS"/>
    <property type="match status" value="1"/>
</dbReference>
<evidence type="ECO:0000256" key="3">
    <source>
        <dbReference type="ARBA" id="ARBA00023012"/>
    </source>
</evidence>
<organism evidence="4">
    <name type="scientific">Nocardia globerula</name>
    <dbReference type="NCBI Taxonomy" id="1818"/>
    <lineage>
        <taxon>Bacteria</taxon>
        <taxon>Bacillati</taxon>
        <taxon>Actinomycetota</taxon>
        <taxon>Actinomycetes</taxon>
        <taxon>Mycobacteriales</taxon>
        <taxon>Nocardiaceae</taxon>
        <taxon>Nocardia</taxon>
    </lineage>
</organism>
<keyword evidence="2 4" id="KW-0418">Kinase</keyword>
<dbReference type="Pfam" id="PF07730">
    <property type="entry name" value="HisKA_3"/>
    <property type="match status" value="1"/>
</dbReference>
<dbReference type="Pfam" id="PF02518">
    <property type="entry name" value="HATPase_c"/>
    <property type="match status" value="1"/>
</dbReference>
<name>A0A652YNV4_NOCGL</name>
<dbReference type="InterPro" id="IPR005467">
    <property type="entry name" value="His_kinase_dom"/>
</dbReference>
<dbReference type="InterPro" id="IPR011712">
    <property type="entry name" value="Sig_transdc_His_kin_sub3_dim/P"/>
</dbReference>
<gene>
    <name evidence="4" type="ORF">FNL38_104170</name>
</gene>
<evidence type="ECO:0000313" key="4">
    <source>
        <dbReference type="EMBL" id="TYQ03802.1"/>
    </source>
</evidence>
<dbReference type="GO" id="GO:0046983">
    <property type="term" value="F:protein dimerization activity"/>
    <property type="evidence" value="ECO:0007669"/>
    <property type="project" value="InterPro"/>
</dbReference>
<proteinExistence type="predicted"/>
<sequence length="400" mass="42617">MDGAAPNLVKLGEMHRSPLTPVFAGLQLGLHILVVALAGVVLLRAIVDETAATPYIIALTVIFTAIYLFGVVKRLRGNAARWWLALLTLVWIVLMALSAEAAYLVFGLFFLYVHLLRRPWSLVAVVTATSVAVIGTGLHRGWSIAGAIGPMIGAAVAVAIGLGYQALYREAAERGRLIDELMNTREELASTSRDAGKLAERERLAAEIHDTVAQGLSSIQMLLHAAERADPNSPAVRQISLAREAAADSLAETRQLIAELTPAALDGQSLSDALGRICERASSAHIEARAVVEGEPIALPMPLEATLVRIAQGAVANVLRHAHATRMAVTLTYSTDTVSLDIVDNGVGFDISVLDRGPAESFGLNAIRRRVQLQGGTFDIESEPGHTAVTVTFPLEIGDE</sequence>
<dbReference type="InterPro" id="IPR003594">
    <property type="entry name" value="HATPase_dom"/>
</dbReference>
<dbReference type="SUPFAM" id="SSF55874">
    <property type="entry name" value="ATPase domain of HSP90 chaperone/DNA topoisomerase II/histidine kinase"/>
    <property type="match status" value="1"/>
</dbReference>
<reference evidence="4" key="1">
    <citation type="submission" date="2019-07" db="EMBL/GenBank/DDBJ databases">
        <title>Genomic Encyclopedia of Type Strains, Phase IV (KMG-IV): sequencing the most valuable type-strain genomes for metagenomic binning, comparative biology and taxonomic classification.</title>
        <authorList>
            <person name="Goeker M."/>
        </authorList>
    </citation>
    <scope>NUCLEOTIDE SEQUENCE</scope>
    <source>
        <strain evidence="4">DSM 44596</strain>
    </source>
</reference>
<dbReference type="PANTHER" id="PTHR24421:SF62">
    <property type="entry name" value="SENSORY TRANSDUCTION HISTIDINE KINASE"/>
    <property type="match status" value="1"/>
</dbReference>
<dbReference type="PANTHER" id="PTHR24421">
    <property type="entry name" value="NITRATE/NITRITE SENSOR PROTEIN NARX-RELATED"/>
    <property type="match status" value="1"/>
</dbReference>
<dbReference type="SMART" id="SM00387">
    <property type="entry name" value="HATPase_c"/>
    <property type="match status" value="1"/>
</dbReference>
<dbReference type="AlphaFoldDB" id="A0A652YNV4"/>
<keyword evidence="3" id="KW-0902">Two-component regulatory system</keyword>
<dbReference type="PROSITE" id="PS50109">
    <property type="entry name" value="HIS_KIN"/>
    <property type="match status" value="1"/>
</dbReference>
<dbReference type="InterPro" id="IPR050482">
    <property type="entry name" value="Sensor_HK_TwoCompSys"/>
</dbReference>
<dbReference type="CDD" id="cd16917">
    <property type="entry name" value="HATPase_UhpB-NarQ-NarX-like"/>
    <property type="match status" value="1"/>
</dbReference>
<keyword evidence="1" id="KW-0808">Transferase</keyword>
<dbReference type="InterPro" id="IPR036890">
    <property type="entry name" value="HATPase_C_sf"/>
</dbReference>
<dbReference type="Gene3D" id="3.30.565.10">
    <property type="entry name" value="Histidine kinase-like ATPase, C-terminal domain"/>
    <property type="match status" value="1"/>
</dbReference>
<protein>
    <submittedName>
        <fullName evidence="4">Signal transduction histidine kinase</fullName>
    </submittedName>
</protein>
<dbReference type="Gene3D" id="1.20.5.1930">
    <property type="match status" value="1"/>
</dbReference>
<evidence type="ECO:0000256" key="2">
    <source>
        <dbReference type="ARBA" id="ARBA00022777"/>
    </source>
</evidence>
<accession>A0A652YNV4</accession>